<reference evidence="2 3" key="1">
    <citation type="submission" date="2019-11" db="EMBL/GenBank/DDBJ databases">
        <title>Whole genome sequence of Oryza granulata.</title>
        <authorList>
            <person name="Li W."/>
        </authorList>
    </citation>
    <scope>NUCLEOTIDE SEQUENCE [LARGE SCALE GENOMIC DNA]</scope>
    <source>
        <strain evidence="3">cv. Menghai</strain>
        <tissue evidence="2">Leaf</tissue>
    </source>
</reference>
<accession>A0A6G1FC16</accession>
<feature type="signal peptide" evidence="1">
    <location>
        <begin position="1"/>
        <end position="19"/>
    </location>
</feature>
<dbReference type="AlphaFoldDB" id="A0A6G1FC16"/>
<evidence type="ECO:0000313" key="3">
    <source>
        <dbReference type="Proteomes" id="UP000479710"/>
    </source>
</evidence>
<keyword evidence="3" id="KW-1185">Reference proteome</keyword>
<evidence type="ECO:0000313" key="2">
    <source>
        <dbReference type="EMBL" id="KAF0934424.1"/>
    </source>
</evidence>
<feature type="chain" id="PRO_5026301388" evidence="1">
    <location>
        <begin position="20"/>
        <end position="145"/>
    </location>
</feature>
<evidence type="ECO:0000256" key="1">
    <source>
        <dbReference type="SAM" id="SignalP"/>
    </source>
</evidence>
<name>A0A6G1FC16_9ORYZ</name>
<protein>
    <submittedName>
        <fullName evidence="2">Uncharacterized protein</fullName>
    </submittedName>
</protein>
<sequence>MVCIGSLRALLLRAAGVGGRRWPRVLCGGRAAAVDARVLTPRALVRGQQHGWRGLQAAAGTGARMMLDSSSDSAAAGQVQPQRRAAGAVAHAQDGGAGGFASGGWASCPVLVANGHEEACYGNLKTQMQQMFLFAPVQICETVNA</sequence>
<proteinExistence type="predicted"/>
<gene>
    <name evidence="2" type="ORF">E2562_025516</name>
</gene>
<dbReference type="Proteomes" id="UP000479710">
    <property type="component" value="Unassembled WGS sequence"/>
</dbReference>
<dbReference type="EMBL" id="SPHZ02000001">
    <property type="protein sequence ID" value="KAF0934424.1"/>
    <property type="molecule type" value="Genomic_DNA"/>
</dbReference>
<keyword evidence="1" id="KW-0732">Signal</keyword>
<organism evidence="2 3">
    <name type="scientific">Oryza meyeriana var. granulata</name>
    <dbReference type="NCBI Taxonomy" id="110450"/>
    <lineage>
        <taxon>Eukaryota</taxon>
        <taxon>Viridiplantae</taxon>
        <taxon>Streptophyta</taxon>
        <taxon>Embryophyta</taxon>
        <taxon>Tracheophyta</taxon>
        <taxon>Spermatophyta</taxon>
        <taxon>Magnoliopsida</taxon>
        <taxon>Liliopsida</taxon>
        <taxon>Poales</taxon>
        <taxon>Poaceae</taxon>
        <taxon>BOP clade</taxon>
        <taxon>Oryzoideae</taxon>
        <taxon>Oryzeae</taxon>
        <taxon>Oryzinae</taxon>
        <taxon>Oryza</taxon>
        <taxon>Oryza meyeriana</taxon>
    </lineage>
</organism>
<comment type="caution">
    <text evidence="2">The sequence shown here is derived from an EMBL/GenBank/DDBJ whole genome shotgun (WGS) entry which is preliminary data.</text>
</comment>